<dbReference type="Proteomes" id="UP000315003">
    <property type="component" value="Chromosome"/>
</dbReference>
<evidence type="ECO:0000313" key="3">
    <source>
        <dbReference type="Proteomes" id="UP000315003"/>
    </source>
</evidence>
<reference evidence="2 3" key="1">
    <citation type="submission" date="2019-02" db="EMBL/GenBank/DDBJ databases">
        <title>Deep-cultivation of Planctomycetes and their phenomic and genomic characterization uncovers novel biology.</title>
        <authorList>
            <person name="Wiegand S."/>
            <person name="Jogler M."/>
            <person name="Boedeker C."/>
            <person name="Pinto D."/>
            <person name="Vollmers J."/>
            <person name="Rivas-Marin E."/>
            <person name="Kohn T."/>
            <person name="Peeters S.H."/>
            <person name="Heuer A."/>
            <person name="Rast P."/>
            <person name="Oberbeckmann S."/>
            <person name="Bunk B."/>
            <person name="Jeske O."/>
            <person name="Meyerdierks A."/>
            <person name="Storesund J.E."/>
            <person name="Kallscheuer N."/>
            <person name="Luecker S."/>
            <person name="Lage O.M."/>
            <person name="Pohl T."/>
            <person name="Merkel B.J."/>
            <person name="Hornburger P."/>
            <person name="Mueller R.-W."/>
            <person name="Bruemmer F."/>
            <person name="Labrenz M."/>
            <person name="Spormann A.M."/>
            <person name="Op den Camp H."/>
            <person name="Overmann J."/>
            <person name="Amann R."/>
            <person name="Jetten M.S.M."/>
            <person name="Mascher T."/>
            <person name="Medema M.H."/>
            <person name="Devos D.P."/>
            <person name="Kaster A.-K."/>
            <person name="Ovreas L."/>
            <person name="Rohde M."/>
            <person name="Galperin M.Y."/>
            <person name="Jogler C."/>
        </authorList>
    </citation>
    <scope>NUCLEOTIDE SEQUENCE [LARGE SCALE GENOMIC DNA]</scope>
    <source>
        <strain evidence="2 3">SV_7m_r</strain>
    </source>
</reference>
<evidence type="ECO:0008006" key="4">
    <source>
        <dbReference type="Google" id="ProtNLM"/>
    </source>
</evidence>
<feature type="chain" id="PRO_5022233163" description="Gingipain domain-containing protein" evidence="1">
    <location>
        <begin position="19"/>
        <end position="472"/>
    </location>
</feature>
<sequence precursor="true">MRFAVVSLLLLTPFVATADYAIVVSQATHSDPQWKSVVDALVEKYPDAEIHPYTDDVTEALGTLRKQHPRKTCFVATPTEANRAFVAAVHTLTRTFDDDPYTDTQWGILTGYDAANALRIARHQVPLTINNVSSGTEVALEMCNQGVWYDELVKHKKVSRQKDGVRQEERGPADTTAALAETLTSQSTDLFVTSGHATERNWQIGFSYRNGYFQSKDGLMFGKPTTGDRFEIESTNPKVYLPIGNCLMGHIDGPDAMALAWMNRVGVKQMIGYTVVTWYGYGGWGVLDYFVEQPGRYSMNEAFHANHHALIHRLDTYFDDAVDTKLVVGSRQMVRATPNADGRQQSLTSQDAAGLLWDRDTVAFYGDPGWSATMADRSKAFDQTLTIEGDTYTLTIIPNRGEKSFEPINTNGAQRGWRPIVELLPHRIGDVNVLSGADLKPVITDDFVLIPNPKRCDPGRKYEITFTAKRLP</sequence>
<organism evidence="2 3">
    <name type="scientific">Stieleria bergensis</name>
    <dbReference type="NCBI Taxonomy" id="2528025"/>
    <lineage>
        <taxon>Bacteria</taxon>
        <taxon>Pseudomonadati</taxon>
        <taxon>Planctomycetota</taxon>
        <taxon>Planctomycetia</taxon>
        <taxon>Pirellulales</taxon>
        <taxon>Pirellulaceae</taxon>
        <taxon>Stieleria</taxon>
    </lineage>
</organism>
<protein>
    <recommendedName>
        <fullName evidence="4">Gingipain domain-containing protein</fullName>
    </recommendedName>
</protein>
<dbReference type="OrthoDB" id="246730at2"/>
<accession>A0A517T2Q0</accession>
<evidence type="ECO:0000256" key="1">
    <source>
        <dbReference type="SAM" id="SignalP"/>
    </source>
</evidence>
<name>A0A517T2Q0_9BACT</name>
<dbReference type="AlphaFoldDB" id="A0A517T2Q0"/>
<dbReference type="EMBL" id="CP036272">
    <property type="protein sequence ID" value="QDT62611.1"/>
    <property type="molecule type" value="Genomic_DNA"/>
</dbReference>
<dbReference type="RefSeq" id="WP_145277473.1">
    <property type="nucleotide sequence ID" value="NZ_CP036272.1"/>
</dbReference>
<evidence type="ECO:0000313" key="2">
    <source>
        <dbReference type="EMBL" id="QDT62611.1"/>
    </source>
</evidence>
<keyword evidence="1" id="KW-0732">Signal</keyword>
<keyword evidence="3" id="KW-1185">Reference proteome</keyword>
<gene>
    <name evidence="2" type="ORF">SV7mr_51610</name>
</gene>
<proteinExistence type="predicted"/>
<feature type="signal peptide" evidence="1">
    <location>
        <begin position="1"/>
        <end position="18"/>
    </location>
</feature>